<organism evidence="16 17">
    <name type="scientific">Delftia tsuruhatensis</name>
    <dbReference type="NCBI Taxonomy" id="180282"/>
    <lineage>
        <taxon>Bacteria</taxon>
        <taxon>Pseudomonadati</taxon>
        <taxon>Pseudomonadota</taxon>
        <taxon>Betaproteobacteria</taxon>
        <taxon>Burkholderiales</taxon>
        <taxon>Comamonadaceae</taxon>
        <taxon>Delftia</taxon>
    </lineage>
</organism>
<evidence type="ECO:0000313" key="16">
    <source>
        <dbReference type="EMBL" id="WFF80328.1"/>
    </source>
</evidence>
<feature type="domain" description="Type II/III secretion system secretin-like" evidence="13">
    <location>
        <begin position="534"/>
        <end position="700"/>
    </location>
</feature>
<evidence type="ECO:0000256" key="11">
    <source>
        <dbReference type="SAM" id="MobiDB-lite"/>
    </source>
</evidence>
<dbReference type="InterPro" id="IPR050810">
    <property type="entry name" value="Bact_Secretion_Sys_Channel"/>
</dbReference>
<evidence type="ECO:0000256" key="6">
    <source>
        <dbReference type="ARBA" id="ARBA00022729"/>
    </source>
</evidence>
<gene>
    <name evidence="16" type="primary">gspD</name>
    <name evidence="16" type="ORF">PYR84_25905</name>
</gene>
<evidence type="ECO:0000256" key="12">
    <source>
        <dbReference type="SAM" id="SignalP"/>
    </source>
</evidence>
<evidence type="ECO:0000256" key="8">
    <source>
        <dbReference type="ARBA" id="ARBA00023136"/>
    </source>
</evidence>
<comment type="similarity">
    <text evidence="2">Belongs to the bacterial secretin family. GSP D subfamily.</text>
</comment>
<evidence type="ECO:0000259" key="14">
    <source>
        <dbReference type="Pfam" id="PF03958"/>
    </source>
</evidence>
<dbReference type="RefSeq" id="WP_277848976.1">
    <property type="nucleotide sequence ID" value="NZ_CP120956.1"/>
</dbReference>
<evidence type="ECO:0000313" key="17">
    <source>
        <dbReference type="Proteomes" id="UP001219066"/>
    </source>
</evidence>
<feature type="domain" description="NolW-like" evidence="14">
    <location>
        <begin position="213"/>
        <end position="299"/>
    </location>
</feature>
<dbReference type="InterPro" id="IPR005644">
    <property type="entry name" value="NolW-like"/>
</dbReference>
<evidence type="ECO:0000256" key="5">
    <source>
        <dbReference type="ARBA" id="ARBA00022692"/>
    </source>
</evidence>
<dbReference type="InterPro" id="IPR038591">
    <property type="entry name" value="NolW-like_sf"/>
</dbReference>
<reference evidence="16" key="1">
    <citation type="submission" date="2023-03" db="EMBL/GenBank/DDBJ databases">
        <title>Synergistic degradation of erythromycin by symbiotic bacteria Ery-6A and Ery-6B and application in simulated water remediation.</title>
        <authorList>
            <person name="Xu S."/>
        </authorList>
    </citation>
    <scope>NUCLEOTIDE SEQUENCE</scope>
    <source>
        <strain evidence="16">Ery-6A</strain>
    </source>
</reference>
<dbReference type="PANTHER" id="PTHR30332:SF24">
    <property type="entry name" value="SECRETIN GSPD-RELATED"/>
    <property type="match status" value="1"/>
</dbReference>
<evidence type="ECO:0000256" key="7">
    <source>
        <dbReference type="ARBA" id="ARBA00022927"/>
    </source>
</evidence>
<evidence type="ECO:0000256" key="4">
    <source>
        <dbReference type="ARBA" id="ARBA00022452"/>
    </source>
</evidence>
<keyword evidence="7" id="KW-0653">Protein transport</keyword>
<dbReference type="InterPro" id="IPR001775">
    <property type="entry name" value="GspD/PilQ"/>
</dbReference>
<dbReference type="GO" id="GO:0015627">
    <property type="term" value="C:type II protein secretion system complex"/>
    <property type="evidence" value="ECO:0007669"/>
    <property type="project" value="InterPro"/>
</dbReference>
<feature type="region of interest" description="Disordered" evidence="11">
    <location>
        <begin position="336"/>
        <end position="407"/>
    </location>
</feature>
<feature type="domain" description="NolW-like" evidence="14">
    <location>
        <begin position="150"/>
        <end position="207"/>
    </location>
</feature>
<keyword evidence="4" id="KW-1134">Transmembrane beta strand</keyword>
<evidence type="ECO:0000259" key="13">
    <source>
        <dbReference type="Pfam" id="PF00263"/>
    </source>
</evidence>
<dbReference type="GO" id="GO:0015628">
    <property type="term" value="P:protein secretion by the type II secretion system"/>
    <property type="evidence" value="ECO:0007669"/>
    <property type="project" value="InterPro"/>
</dbReference>
<evidence type="ECO:0000256" key="9">
    <source>
        <dbReference type="ARBA" id="ARBA00023237"/>
    </source>
</evidence>
<dbReference type="Gene3D" id="3.30.1370.120">
    <property type="match status" value="3"/>
</dbReference>
<evidence type="ECO:0000256" key="2">
    <source>
        <dbReference type="ARBA" id="ARBA00006980"/>
    </source>
</evidence>
<feature type="compositionally biased region" description="Polar residues" evidence="11">
    <location>
        <begin position="396"/>
        <end position="407"/>
    </location>
</feature>
<evidence type="ECO:0000256" key="10">
    <source>
        <dbReference type="RuleBase" id="RU004004"/>
    </source>
</evidence>
<protein>
    <submittedName>
        <fullName evidence="16">Type II secretion system secretin GspD</fullName>
    </submittedName>
</protein>
<dbReference type="AlphaFoldDB" id="A0AAX3SK07"/>
<dbReference type="InterPro" id="IPR049371">
    <property type="entry name" value="GspD-like_N0"/>
</dbReference>
<dbReference type="NCBIfam" id="TIGR02517">
    <property type="entry name" value="type_II_gspD"/>
    <property type="match status" value="1"/>
</dbReference>
<dbReference type="InterPro" id="IPR013356">
    <property type="entry name" value="T2SS_GspD"/>
</dbReference>
<dbReference type="Pfam" id="PF21305">
    <property type="entry name" value="type_II_gspD_N0"/>
    <property type="match status" value="1"/>
</dbReference>
<dbReference type="Pfam" id="PF00263">
    <property type="entry name" value="Secretin"/>
    <property type="match status" value="1"/>
</dbReference>
<feature type="domain" description="GspD-like N0" evidence="15">
    <location>
        <begin position="53"/>
        <end position="122"/>
    </location>
</feature>
<feature type="domain" description="NolW-like" evidence="14">
    <location>
        <begin position="309"/>
        <end position="438"/>
    </location>
</feature>
<dbReference type="PANTHER" id="PTHR30332">
    <property type="entry name" value="PROBABLE GENERAL SECRETION PATHWAY PROTEIN D"/>
    <property type="match status" value="1"/>
</dbReference>
<feature type="compositionally biased region" description="Low complexity" evidence="11">
    <location>
        <begin position="369"/>
        <end position="378"/>
    </location>
</feature>
<accession>A0AAX3SK07</accession>
<evidence type="ECO:0000256" key="1">
    <source>
        <dbReference type="ARBA" id="ARBA00004442"/>
    </source>
</evidence>
<keyword evidence="8" id="KW-0472">Membrane</keyword>
<feature type="compositionally biased region" description="Gly residues" evidence="11">
    <location>
        <begin position="343"/>
        <end position="355"/>
    </location>
</feature>
<keyword evidence="6 12" id="KW-0732">Signal</keyword>
<feature type="chain" id="PRO_5043612559" evidence="12">
    <location>
        <begin position="33"/>
        <end position="788"/>
    </location>
</feature>
<proteinExistence type="inferred from homology"/>
<dbReference type="InterPro" id="IPR004846">
    <property type="entry name" value="T2SS/T3SS_dom"/>
</dbReference>
<dbReference type="Pfam" id="PF03958">
    <property type="entry name" value="Secretin_N"/>
    <property type="match status" value="3"/>
</dbReference>
<sequence length="788" mass="81929">MTQQHTTPFWRNTLHTLAVSAMLACTAGTAQAQQTNAPAGATPSLRPGEPVTLNFSGADIEAVSRAIGAITNRNVVVDPRVKGQITLLTDKPVPPATAYQQFLAALRLQGFTIVESAGLYKVIPEADAKLQASEVAVGAGRSSTGSQIVTQIFKLNYENAANLVPVLRPLISPNNTINVNPGNNSLVITDYADNLQRISRIVATMDVSNATDVEIIPLRHAVATDMVALVSRLIEGGTASPGGLTVTAGGANIPGQSDNAFKTSLMAEPRSNSIVLRAANPARLAQVRSLIARLDQPAMNGGGDQGNIHVVYLKNADAVALAATLRAAIGAQATAAGTASGQPGAGGTLPQGGGMSSIPTSQPVVSRDSSGTASMGMGSSSGLGSGGGGGALGVAQQPSTGGMIQADPSTNSLIITAPPPVYRQLRAVIDKLDGRRAQVLIESLIVEIKDNRLAQFGIQWQAMLSNNGRVIGTLGTNSNVAGANILNLLGLVKDGGLDGSAITGDTLSSLRGTNLGFTQRVNGKDTLGFLANFLQNSGDANILSTPNLMTLDNEEARIIVGQNVPMVTGSYASNSTGGTVNPFTTVERKDVGLMLRVRPQINENGTVKLAVFQEVSSVDESTRKDTNGLTTNKRSIESNVLVEDGNIVVLGGLIDDNYSQAEDRVPLLGDIPVVGNLFRNTNRKRNKTNLMVFLRPVVMRDATATNQVSSERYEAIRAQQQSLQPEPSALLRSVNAAPVLPTLTPQPDPGSFTNPAAIVNVPGARPELIDFTQPQPAAPAVPAAPGAL</sequence>
<dbReference type="Proteomes" id="UP001219066">
    <property type="component" value="Chromosome"/>
</dbReference>
<evidence type="ECO:0000259" key="15">
    <source>
        <dbReference type="Pfam" id="PF21305"/>
    </source>
</evidence>
<name>A0AAX3SK07_9BURK</name>
<keyword evidence="9" id="KW-0998">Cell outer membrane</keyword>
<evidence type="ECO:0000256" key="3">
    <source>
        <dbReference type="ARBA" id="ARBA00022448"/>
    </source>
</evidence>
<keyword evidence="5" id="KW-0812">Transmembrane</keyword>
<feature type="signal peptide" evidence="12">
    <location>
        <begin position="1"/>
        <end position="32"/>
    </location>
</feature>
<dbReference type="EMBL" id="CP120956">
    <property type="protein sequence ID" value="WFF80328.1"/>
    <property type="molecule type" value="Genomic_DNA"/>
</dbReference>
<dbReference type="GO" id="GO:0009279">
    <property type="term" value="C:cell outer membrane"/>
    <property type="evidence" value="ECO:0007669"/>
    <property type="project" value="UniProtKB-SubCell"/>
</dbReference>
<feature type="compositionally biased region" description="Polar residues" evidence="11">
    <location>
        <begin position="357"/>
        <end position="368"/>
    </location>
</feature>
<feature type="compositionally biased region" description="Gly residues" evidence="11">
    <location>
        <begin position="379"/>
        <end position="392"/>
    </location>
</feature>
<comment type="subcellular location">
    <subcellularLocation>
        <location evidence="1 10">Cell outer membrane</location>
    </subcellularLocation>
</comment>
<keyword evidence="3 10" id="KW-0813">Transport</keyword>
<dbReference type="PRINTS" id="PR00811">
    <property type="entry name" value="BCTERIALGSPD"/>
</dbReference>